<name>A0ABP5Y867_STRLO</name>
<dbReference type="RefSeq" id="WP_344398615.1">
    <property type="nucleotide sequence ID" value="NZ_BAAASG010000002.1"/>
</dbReference>
<gene>
    <name evidence="1" type="ORF">GCM10010276_08170</name>
</gene>
<protein>
    <submittedName>
        <fullName evidence="1">Uncharacterized protein</fullName>
    </submittedName>
</protein>
<dbReference type="Proteomes" id="UP001501777">
    <property type="component" value="Unassembled WGS sequence"/>
</dbReference>
<evidence type="ECO:0000313" key="1">
    <source>
        <dbReference type="EMBL" id="GAA2475083.1"/>
    </source>
</evidence>
<comment type="caution">
    <text evidence="1">The sequence shown here is derived from an EMBL/GenBank/DDBJ whole genome shotgun (WGS) entry which is preliminary data.</text>
</comment>
<evidence type="ECO:0000313" key="2">
    <source>
        <dbReference type="Proteomes" id="UP001501777"/>
    </source>
</evidence>
<organism evidence="1 2">
    <name type="scientific">Streptomyces longisporus</name>
    <dbReference type="NCBI Taxonomy" id="1948"/>
    <lineage>
        <taxon>Bacteria</taxon>
        <taxon>Bacillati</taxon>
        <taxon>Actinomycetota</taxon>
        <taxon>Actinomycetes</taxon>
        <taxon>Kitasatosporales</taxon>
        <taxon>Streptomycetaceae</taxon>
        <taxon>Streptomyces</taxon>
    </lineage>
</organism>
<proteinExistence type="predicted"/>
<dbReference type="EMBL" id="BAAASG010000002">
    <property type="protein sequence ID" value="GAA2475083.1"/>
    <property type="molecule type" value="Genomic_DNA"/>
</dbReference>
<accession>A0ABP5Y867</accession>
<reference evidence="2" key="1">
    <citation type="journal article" date="2019" name="Int. J. Syst. Evol. Microbiol.">
        <title>The Global Catalogue of Microorganisms (GCM) 10K type strain sequencing project: providing services to taxonomists for standard genome sequencing and annotation.</title>
        <authorList>
            <consortium name="The Broad Institute Genomics Platform"/>
            <consortium name="The Broad Institute Genome Sequencing Center for Infectious Disease"/>
            <person name="Wu L."/>
            <person name="Ma J."/>
        </authorList>
    </citation>
    <scope>NUCLEOTIDE SEQUENCE [LARGE SCALE GENOMIC DNA]</scope>
    <source>
        <strain evidence="2">JCM 4395</strain>
    </source>
</reference>
<sequence length="558" mass="61424">MALEDPRETSWAQVPEGIEAVIGRWDDALAHVSDETAAQRTVRDHLVDYVFPQGGGSPQERAEFLFLIMQRLAQLGRAGDGLTVLEWIAELYAGHADPDVAVPALMALTDAAVALAAHDKDLGQAVAVLNRAADQVAPQAHVTIQRAASRALAHGALLIGTTRAADGDRAVRQQAEPWRTILDRWSGSGDVILRWRLAQAHFHIALAHLLLGEDASADDRFASAAAQWNGLAVDPDVTGELDTEYFARGRYARRILRAVELPGQAANLTAELLMRPTANRWERGRERHEAKKLVRAAQHRHRRSVGEVKTWCCCGQPFALLLRNFGLLEWTVRQPGADYAGGPGFHQVQTFTYQRRGDHVVRELGREVPIVQVATSDSAGLELDSWRFHGEPLAQAQLYLSNDSWFETVTHLITLAETIVIWAEGMTPALAQEMAAVRAQGRTQDAVVLIEKLDDDPAQRAPIAFALAQQIVGEDSDDHDAVRSLANDLMTQVRTSREQLTPESPPLAGFPHVVDLRQAPESAGAQHPAVLARRRHHQELGELAWDERMARLSSRLGT</sequence>
<keyword evidence="2" id="KW-1185">Reference proteome</keyword>